<keyword evidence="4" id="KW-1185">Reference proteome</keyword>
<dbReference type="PANTHER" id="PTHR46558:SF13">
    <property type="entry name" value="HTH-TYPE TRANSCRIPTIONAL REGULATOR IMMR"/>
    <property type="match status" value="1"/>
</dbReference>
<dbReference type="CDD" id="cd00093">
    <property type="entry name" value="HTH_XRE"/>
    <property type="match status" value="1"/>
</dbReference>
<organism evidence="3 4">
    <name type="scientific">Ornithinibacillus xuwenensis</name>
    <dbReference type="NCBI Taxonomy" id="3144668"/>
    <lineage>
        <taxon>Bacteria</taxon>
        <taxon>Bacillati</taxon>
        <taxon>Bacillota</taxon>
        <taxon>Bacilli</taxon>
        <taxon>Bacillales</taxon>
        <taxon>Bacillaceae</taxon>
        <taxon>Ornithinibacillus</taxon>
    </lineage>
</organism>
<sequence>MNFSKRLRELREDRGLSQEELAKLLDIPRSSLTHYEDEDDERLPRKNRLYEIADFFNVTVDYLLGRTEEKNLTETEQLFVEDSNTLTVDELQEKYKLLVDGKPATKEEIEGVKAFIRSLRGMK</sequence>
<protein>
    <submittedName>
        <fullName evidence="3">Helix-turn-helix domain-containing protein</fullName>
    </submittedName>
</protein>
<gene>
    <name evidence="3" type="ORF">ABC228_00885</name>
</gene>
<dbReference type="EMBL" id="JBDIML010000001">
    <property type="protein sequence ID" value="MEN2765728.1"/>
    <property type="molecule type" value="Genomic_DNA"/>
</dbReference>
<dbReference type="RefSeq" id="WP_345823202.1">
    <property type="nucleotide sequence ID" value="NZ_JBDIML010000001.1"/>
</dbReference>
<dbReference type="InterPro" id="IPR001387">
    <property type="entry name" value="Cro/C1-type_HTH"/>
</dbReference>
<reference evidence="3 4" key="1">
    <citation type="submission" date="2024-05" db="EMBL/GenBank/DDBJ databases">
        <authorList>
            <person name="Haq I."/>
            <person name="Ullah Z."/>
            <person name="Ahmad R."/>
            <person name="Li M."/>
            <person name="Tong Y."/>
        </authorList>
    </citation>
    <scope>NUCLEOTIDE SEQUENCE [LARGE SCALE GENOMIC DNA]</scope>
    <source>
        <strain evidence="3 4">16A2E</strain>
    </source>
</reference>
<dbReference type="SUPFAM" id="SSF47413">
    <property type="entry name" value="lambda repressor-like DNA-binding domains"/>
    <property type="match status" value="1"/>
</dbReference>
<dbReference type="PANTHER" id="PTHR46558">
    <property type="entry name" value="TRACRIPTIONAL REGULATORY PROTEIN-RELATED-RELATED"/>
    <property type="match status" value="1"/>
</dbReference>
<evidence type="ECO:0000313" key="4">
    <source>
        <dbReference type="Proteomes" id="UP001444625"/>
    </source>
</evidence>
<evidence type="ECO:0000256" key="1">
    <source>
        <dbReference type="ARBA" id="ARBA00023125"/>
    </source>
</evidence>
<dbReference type="InterPro" id="IPR010982">
    <property type="entry name" value="Lambda_DNA-bd_dom_sf"/>
</dbReference>
<evidence type="ECO:0000313" key="3">
    <source>
        <dbReference type="EMBL" id="MEN2765728.1"/>
    </source>
</evidence>
<name>A0ABU9XBU2_9BACI</name>
<accession>A0ABU9XBU2</accession>
<dbReference type="SMART" id="SM00530">
    <property type="entry name" value="HTH_XRE"/>
    <property type="match status" value="1"/>
</dbReference>
<comment type="caution">
    <text evidence="3">The sequence shown here is derived from an EMBL/GenBank/DDBJ whole genome shotgun (WGS) entry which is preliminary data.</text>
</comment>
<dbReference type="Gene3D" id="1.10.260.40">
    <property type="entry name" value="lambda repressor-like DNA-binding domains"/>
    <property type="match status" value="1"/>
</dbReference>
<dbReference type="PROSITE" id="PS50943">
    <property type="entry name" value="HTH_CROC1"/>
    <property type="match status" value="1"/>
</dbReference>
<dbReference type="Proteomes" id="UP001444625">
    <property type="component" value="Unassembled WGS sequence"/>
</dbReference>
<proteinExistence type="predicted"/>
<feature type="domain" description="HTH cro/C1-type" evidence="2">
    <location>
        <begin position="7"/>
        <end position="63"/>
    </location>
</feature>
<dbReference type="Pfam" id="PF01381">
    <property type="entry name" value="HTH_3"/>
    <property type="match status" value="1"/>
</dbReference>
<keyword evidence="1" id="KW-0238">DNA-binding</keyword>
<evidence type="ECO:0000259" key="2">
    <source>
        <dbReference type="PROSITE" id="PS50943"/>
    </source>
</evidence>